<gene>
    <name evidence="1" type="ORF">EUGRSUZ_G00954</name>
</gene>
<dbReference type="EMBL" id="KK198759">
    <property type="protein sequence ID" value="KCW63323.1"/>
    <property type="molecule type" value="Genomic_DNA"/>
</dbReference>
<sequence>MKLVKWKIWIPYHQGKRICSNSLSCFLFLIYLIIFCCALRCRCIGNSKVSCQWIVISLHLPGWTRH</sequence>
<dbReference type="InParanoid" id="A0A059BB31"/>
<dbReference type="Gramene" id="KCW63323">
    <property type="protein sequence ID" value="KCW63323"/>
    <property type="gene ID" value="EUGRSUZ_G00954"/>
</dbReference>
<accession>A0A059BB31</accession>
<organism evidence="1">
    <name type="scientific">Eucalyptus grandis</name>
    <name type="common">Flooded gum</name>
    <dbReference type="NCBI Taxonomy" id="71139"/>
    <lineage>
        <taxon>Eukaryota</taxon>
        <taxon>Viridiplantae</taxon>
        <taxon>Streptophyta</taxon>
        <taxon>Embryophyta</taxon>
        <taxon>Tracheophyta</taxon>
        <taxon>Spermatophyta</taxon>
        <taxon>Magnoliopsida</taxon>
        <taxon>eudicotyledons</taxon>
        <taxon>Gunneridae</taxon>
        <taxon>Pentapetalae</taxon>
        <taxon>rosids</taxon>
        <taxon>malvids</taxon>
        <taxon>Myrtales</taxon>
        <taxon>Myrtaceae</taxon>
        <taxon>Myrtoideae</taxon>
        <taxon>Eucalypteae</taxon>
        <taxon>Eucalyptus</taxon>
    </lineage>
</organism>
<reference evidence="1" key="1">
    <citation type="submission" date="2013-07" db="EMBL/GenBank/DDBJ databases">
        <title>The genome of Eucalyptus grandis.</title>
        <authorList>
            <person name="Schmutz J."/>
            <person name="Hayes R."/>
            <person name="Myburg A."/>
            <person name="Tuskan G."/>
            <person name="Grattapaglia D."/>
            <person name="Rokhsar D.S."/>
        </authorList>
    </citation>
    <scope>NUCLEOTIDE SEQUENCE</scope>
    <source>
        <tissue evidence="1">Leaf extractions</tissue>
    </source>
</reference>
<proteinExistence type="predicted"/>
<name>A0A059BB31_EUCGR</name>
<evidence type="ECO:0000313" key="1">
    <source>
        <dbReference type="EMBL" id="KCW63323.1"/>
    </source>
</evidence>
<protein>
    <submittedName>
        <fullName evidence="1">Uncharacterized protein</fullName>
    </submittedName>
</protein>
<dbReference type="AlphaFoldDB" id="A0A059BB31"/>